<proteinExistence type="predicted"/>
<dbReference type="Proteomes" id="UP001596223">
    <property type="component" value="Unassembled WGS sequence"/>
</dbReference>
<evidence type="ECO:0000313" key="2">
    <source>
        <dbReference type="Proteomes" id="UP001596223"/>
    </source>
</evidence>
<keyword evidence="2" id="KW-1185">Reference proteome</keyword>
<comment type="caution">
    <text evidence="1">The sequence shown here is derived from an EMBL/GenBank/DDBJ whole genome shotgun (WGS) entry which is preliminary data.</text>
</comment>
<evidence type="ECO:0000313" key="1">
    <source>
        <dbReference type="EMBL" id="MFC6014034.1"/>
    </source>
</evidence>
<organism evidence="1 2">
    <name type="scientific">Nocardia lasii</name>
    <dbReference type="NCBI Taxonomy" id="1616107"/>
    <lineage>
        <taxon>Bacteria</taxon>
        <taxon>Bacillati</taxon>
        <taxon>Actinomycetota</taxon>
        <taxon>Actinomycetes</taxon>
        <taxon>Mycobacteriales</taxon>
        <taxon>Nocardiaceae</taxon>
        <taxon>Nocardia</taxon>
    </lineage>
</organism>
<protein>
    <submittedName>
        <fullName evidence="1">Uncharacterized protein</fullName>
    </submittedName>
</protein>
<dbReference type="EMBL" id="JBHSQN010000015">
    <property type="protein sequence ID" value="MFC6014034.1"/>
    <property type="molecule type" value="Genomic_DNA"/>
</dbReference>
<dbReference type="RefSeq" id="WP_378609215.1">
    <property type="nucleotide sequence ID" value="NZ_JBHSQN010000015.1"/>
</dbReference>
<sequence length="195" mass="20967">MKLPDGYHELPLNDIQTAIDASENLVPSEARESFAEVAPAIGNLLAELRAQHTGYCGIGRHTAPDGTVVTSWLTISDLGYGPERNPRLVVAELVTDRSKPGTYVEPVELDGRTVLFTESTPTFLVGADSDEHDRLAATVHQIEAIVVADDGTRIAAAIFSTADVAYGAYFRTMMMSLATSMRFRVPGDTVSSLAL</sequence>
<reference evidence="2" key="1">
    <citation type="journal article" date="2019" name="Int. J. Syst. Evol. Microbiol.">
        <title>The Global Catalogue of Microorganisms (GCM) 10K type strain sequencing project: providing services to taxonomists for standard genome sequencing and annotation.</title>
        <authorList>
            <consortium name="The Broad Institute Genomics Platform"/>
            <consortium name="The Broad Institute Genome Sequencing Center for Infectious Disease"/>
            <person name="Wu L."/>
            <person name="Ma J."/>
        </authorList>
    </citation>
    <scope>NUCLEOTIDE SEQUENCE [LARGE SCALE GENOMIC DNA]</scope>
    <source>
        <strain evidence="2">CCUG 36956</strain>
    </source>
</reference>
<gene>
    <name evidence="1" type="ORF">ACFP3H_23510</name>
</gene>
<name>A0ABW1JZ37_9NOCA</name>
<accession>A0ABW1JZ37</accession>